<feature type="domain" description="Peptidase M10 metallopeptidase" evidence="5">
    <location>
        <begin position="28"/>
        <end position="110"/>
    </location>
</feature>
<dbReference type="Pfam" id="PF00413">
    <property type="entry name" value="Peptidase_M10"/>
    <property type="match status" value="1"/>
</dbReference>
<dbReference type="Gene3D" id="3.40.390.10">
    <property type="entry name" value="Collagenase (Catalytic Domain)"/>
    <property type="match status" value="1"/>
</dbReference>
<evidence type="ECO:0000313" key="6">
    <source>
        <dbReference type="EMBL" id="TCS99732.1"/>
    </source>
</evidence>
<dbReference type="RefSeq" id="WP_123522323.1">
    <property type="nucleotide sequence ID" value="NZ_JBHLWF010000028.1"/>
</dbReference>
<evidence type="ECO:0000256" key="3">
    <source>
        <dbReference type="ARBA" id="ARBA00022801"/>
    </source>
</evidence>
<evidence type="ECO:0000256" key="2">
    <source>
        <dbReference type="ARBA" id="ARBA00022723"/>
    </source>
</evidence>
<dbReference type="AlphaFoldDB" id="A0A4R3LHZ0"/>
<evidence type="ECO:0000256" key="1">
    <source>
        <dbReference type="ARBA" id="ARBA00022670"/>
    </source>
</evidence>
<keyword evidence="4" id="KW-0862">Zinc</keyword>
<dbReference type="GO" id="GO:0031012">
    <property type="term" value="C:extracellular matrix"/>
    <property type="evidence" value="ECO:0007669"/>
    <property type="project" value="InterPro"/>
</dbReference>
<dbReference type="GO" id="GO:0008270">
    <property type="term" value="F:zinc ion binding"/>
    <property type="evidence" value="ECO:0007669"/>
    <property type="project" value="InterPro"/>
</dbReference>
<keyword evidence="7" id="KW-1185">Reference proteome</keyword>
<evidence type="ECO:0000313" key="7">
    <source>
        <dbReference type="Proteomes" id="UP000294599"/>
    </source>
</evidence>
<comment type="caution">
    <text evidence="6">The sequence shown here is derived from an EMBL/GenBank/DDBJ whole genome shotgun (WGS) entry which is preliminary data.</text>
</comment>
<keyword evidence="2" id="KW-0479">Metal-binding</keyword>
<dbReference type="GO" id="GO:0006508">
    <property type="term" value="P:proteolysis"/>
    <property type="evidence" value="ECO:0007669"/>
    <property type="project" value="UniProtKB-KW"/>
</dbReference>
<keyword evidence="3" id="KW-0378">Hydrolase</keyword>
<gene>
    <name evidence="6" type="ORF">EDC25_105168</name>
</gene>
<dbReference type="GO" id="GO:0004222">
    <property type="term" value="F:metalloendopeptidase activity"/>
    <property type="evidence" value="ECO:0007669"/>
    <property type="project" value="InterPro"/>
</dbReference>
<name>A0A4R3LHZ0_9GAMM</name>
<dbReference type="EMBL" id="SMAF01000005">
    <property type="protein sequence ID" value="TCS99732.1"/>
    <property type="molecule type" value="Genomic_DNA"/>
</dbReference>
<dbReference type="OrthoDB" id="574310at2"/>
<reference evidence="6 7" key="1">
    <citation type="submission" date="2019-03" db="EMBL/GenBank/DDBJ databases">
        <title>Genomic Encyclopedia of Type Strains, Phase IV (KMG-IV): sequencing the most valuable type-strain genomes for metagenomic binning, comparative biology and taxonomic classification.</title>
        <authorList>
            <person name="Goeker M."/>
        </authorList>
    </citation>
    <scope>NUCLEOTIDE SEQUENCE [LARGE SCALE GENOMIC DNA]</scope>
    <source>
        <strain evidence="6 7">DSM 21944</strain>
    </source>
</reference>
<sequence length="370" mass="40670">MIDQFGQGWGANTLAVAWSRWTGNVINEVDIAFNPAFCWTLNAFDGADPGDSCWSFQQTMLHELGHGWGLDHPWETQDVWWDSVMNYSPKPYRQARLNTDDVNAVRARYGGPAMERTLISQWQTTDHAASMQPTYTPALPFPVALRHGQSLTLPGRIQIENMGTVNFANPAVDLYLSQNWNNWGGSYAFLRTASYTDTLEPFSSHSYSVSPTPIAATVPTGRYFFTLWLSNGQGSTPNRTSSSNPDVMVTVQNNPAMLAPTLAWQTAGTGRIGPLGEWDYILPAVAGRTYEFTTCPGHGGSADFDTRIDILGGAGNDDACGLQSRVEWTAPSSGNRTVRVRGFSINSQGVFVMAYRQVLSDNIFANGFQP</sequence>
<accession>A0A4R3LHZ0</accession>
<protein>
    <submittedName>
        <fullName evidence="6">Matrixin</fullName>
    </submittedName>
</protein>
<dbReference type="SUPFAM" id="SSF55486">
    <property type="entry name" value="Metalloproteases ('zincins'), catalytic domain"/>
    <property type="match status" value="1"/>
</dbReference>
<organism evidence="6 7">
    <name type="scientific">Pseudofulvimonas gallinarii</name>
    <dbReference type="NCBI Taxonomy" id="634155"/>
    <lineage>
        <taxon>Bacteria</taxon>
        <taxon>Pseudomonadati</taxon>
        <taxon>Pseudomonadota</taxon>
        <taxon>Gammaproteobacteria</taxon>
        <taxon>Lysobacterales</taxon>
        <taxon>Rhodanobacteraceae</taxon>
        <taxon>Pseudofulvimonas</taxon>
    </lineage>
</organism>
<evidence type="ECO:0000259" key="5">
    <source>
        <dbReference type="Pfam" id="PF00413"/>
    </source>
</evidence>
<proteinExistence type="predicted"/>
<keyword evidence="1" id="KW-0645">Protease</keyword>
<dbReference type="Proteomes" id="UP000294599">
    <property type="component" value="Unassembled WGS sequence"/>
</dbReference>
<dbReference type="InterPro" id="IPR024079">
    <property type="entry name" value="MetalloPept_cat_dom_sf"/>
</dbReference>
<evidence type="ECO:0000256" key="4">
    <source>
        <dbReference type="ARBA" id="ARBA00022833"/>
    </source>
</evidence>
<dbReference type="InterPro" id="IPR001818">
    <property type="entry name" value="Pept_M10_metallopeptidase"/>
</dbReference>